<organism evidence="2 3">
    <name type="scientific">Amycolatopsis viridis</name>
    <dbReference type="NCBI Taxonomy" id="185678"/>
    <lineage>
        <taxon>Bacteria</taxon>
        <taxon>Bacillati</taxon>
        <taxon>Actinomycetota</taxon>
        <taxon>Actinomycetes</taxon>
        <taxon>Pseudonocardiales</taxon>
        <taxon>Pseudonocardiaceae</taxon>
        <taxon>Amycolatopsis</taxon>
    </lineage>
</organism>
<protein>
    <submittedName>
        <fullName evidence="2">Uncharacterized protein</fullName>
    </submittedName>
</protein>
<keyword evidence="1" id="KW-0812">Transmembrane</keyword>
<feature type="transmembrane region" description="Helical" evidence="1">
    <location>
        <begin position="195"/>
        <end position="214"/>
    </location>
</feature>
<sequence length="229" mass="25466">MIVALALAAVDGRRRRRELADRQAAQARTVTCAVVRRIGEDADRDELSVVVQNHGQLPVTDVYLRDVRMHFGGTTLRDWDFAAPHQRDEGRAYPLDTVIGPQDRASSPRLIFRDLPEDGSPLDRGEATTRFAFLDASGLWWERINNGPPRRIYTSQEKDRIERRAFRRLVVAIAAVSVLVGLGVGALTATLEINFVTSLLLDAIVLAGAGYFIIRKVDGKPLLPFRPGK</sequence>
<gene>
    <name evidence="2" type="ORF">FHX46_001289</name>
</gene>
<dbReference type="Proteomes" id="UP000754495">
    <property type="component" value="Unassembled WGS sequence"/>
</dbReference>
<feature type="transmembrane region" description="Helical" evidence="1">
    <location>
        <begin position="169"/>
        <end position="189"/>
    </location>
</feature>
<accession>A0ABX0SQG4</accession>
<dbReference type="EMBL" id="JAANOU010000001">
    <property type="protein sequence ID" value="NIH78759.1"/>
    <property type="molecule type" value="Genomic_DNA"/>
</dbReference>
<reference evidence="2 3" key="1">
    <citation type="submission" date="2020-03" db="EMBL/GenBank/DDBJ databases">
        <title>Sequencing the genomes of 1000 actinobacteria strains.</title>
        <authorList>
            <person name="Klenk H.-P."/>
        </authorList>
    </citation>
    <scope>NUCLEOTIDE SEQUENCE [LARGE SCALE GENOMIC DNA]</scope>
    <source>
        <strain evidence="2 3">DSM 45668</strain>
    </source>
</reference>
<evidence type="ECO:0000313" key="2">
    <source>
        <dbReference type="EMBL" id="NIH78759.1"/>
    </source>
</evidence>
<comment type="caution">
    <text evidence="2">The sequence shown here is derived from an EMBL/GenBank/DDBJ whole genome shotgun (WGS) entry which is preliminary data.</text>
</comment>
<proteinExistence type="predicted"/>
<evidence type="ECO:0000313" key="3">
    <source>
        <dbReference type="Proteomes" id="UP000754495"/>
    </source>
</evidence>
<keyword evidence="1" id="KW-0472">Membrane</keyword>
<keyword evidence="1" id="KW-1133">Transmembrane helix</keyword>
<dbReference type="RefSeq" id="WP_167111535.1">
    <property type="nucleotide sequence ID" value="NZ_JAANOU010000001.1"/>
</dbReference>
<evidence type="ECO:0000256" key="1">
    <source>
        <dbReference type="SAM" id="Phobius"/>
    </source>
</evidence>
<name>A0ABX0SQG4_9PSEU</name>
<keyword evidence="3" id="KW-1185">Reference proteome</keyword>